<dbReference type="Gene3D" id="3.40.50.300">
    <property type="entry name" value="P-loop containing nucleotide triphosphate hydrolases"/>
    <property type="match status" value="1"/>
</dbReference>
<dbReference type="PANTHER" id="PTHR43158:SF2">
    <property type="entry name" value="SKFA PEPTIDE EXPORT ATP-BINDING PROTEIN SKFE"/>
    <property type="match status" value="1"/>
</dbReference>
<dbReference type="SMART" id="SM00382">
    <property type="entry name" value="AAA"/>
    <property type="match status" value="1"/>
</dbReference>
<dbReference type="Pfam" id="PF00005">
    <property type="entry name" value="ABC_tran"/>
    <property type="match status" value="1"/>
</dbReference>
<dbReference type="EMBL" id="BRYB01006604">
    <property type="protein sequence ID" value="GMI52919.1"/>
    <property type="molecule type" value="Genomic_DNA"/>
</dbReference>
<evidence type="ECO:0000313" key="4">
    <source>
        <dbReference type="EMBL" id="GMI52919.1"/>
    </source>
</evidence>
<organism evidence="4 5">
    <name type="scientific">Tetraparma gracilis</name>
    <dbReference type="NCBI Taxonomy" id="2962635"/>
    <lineage>
        <taxon>Eukaryota</taxon>
        <taxon>Sar</taxon>
        <taxon>Stramenopiles</taxon>
        <taxon>Ochrophyta</taxon>
        <taxon>Bolidophyceae</taxon>
        <taxon>Parmales</taxon>
        <taxon>Triparmaceae</taxon>
        <taxon>Tetraparma</taxon>
    </lineage>
</organism>
<feature type="domain" description="ABC transporter" evidence="3">
    <location>
        <begin position="24"/>
        <end position="274"/>
    </location>
</feature>
<keyword evidence="1" id="KW-0547">Nucleotide-binding</keyword>
<sequence length="352" mass="39148">MDTSTAAPAPAPILPPLPPYESAIEVTNLNYSYPSRSSFVSSEAAPKILDNLNMVAPRGSRTLLLGANGSGKSTFLRILAGRHLTPDDRNVSVCGLNAYRDTRLNFHRAYLDCDWGMKAGGFSGSAPLAADIAVRDMMKKLQAEYPERRDEIVEMLGIDLDWRMHELSDGQRRRVQILLGLVRPFEILLLDEITTSLDVCVRQDLLRWLQKETVERGATIVYATHIFDGLDDWPTDVMYLTDKGTTGWQGKLEDNEFYQDLRARQHPAKMLSLADHWLRAELDERRKSKKRERAAGEFAVKVDPTLRQGGYASGRNIDTTLKPKTETYAGGGGASGRLSDMLGNAGVTLKHA</sequence>
<dbReference type="Proteomes" id="UP001165060">
    <property type="component" value="Unassembled WGS sequence"/>
</dbReference>
<gene>
    <name evidence="4" type="ORF">TeGR_g5899</name>
</gene>
<evidence type="ECO:0000256" key="1">
    <source>
        <dbReference type="ARBA" id="ARBA00022741"/>
    </source>
</evidence>
<evidence type="ECO:0000313" key="5">
    <source>
        <dbReference type="Proteomes" id="UP001165060"/>
    </source>
</evidence>
<dbReference type="InterPro" id="IPR003593">
    <property type="entry name" value="AAA+_ATPase"/>
</dbReference>
<evidence type="ECO:0000256" key="2">
    <source>
        <dbReference type="ARBA" id="ARBA00022840"/>
    </source>
</evidence>
<protein>
    <recommendedName>
        <fullName evidence="3">ABC transporter domain-containing protein</fullName>
    </recommendedName>
</protein>
<accession>A0ABQ6NB16</accession>
<comment type="caution">
    <text evidence="4">The sequence shown here is derived from an EMBL/GenBank/DDBJ whole genome shotgun (WGS) entry which is preliminary data.</text>
</comment>
<dbReference type="PANTHER" id="PTHR43158">
    <property type="entry name" value="SKFA PEPTIDE EXPORT ATP-BINDING PROTEIN SKFE"/>
    <property type="match status" value="1"/>
</dbReference>
<keyword evidence="2" id="KW-0067">ATP-binding</keyword>
<dbReference type="InterPro" id="IPR003439">
    <property type="entry name" value="ABC_transporter-like_ATP-bd"/>
</dbReference>
<dbReference type="SUPFAM" id="SSF52540">
    <property type="entry name" value="P-loop containing nucleoside triphosphate hydrolases"/>
    <property type="match status" value="1"/>
</dbReference>
<name>A0ABQ6NB16_9STRA</name>
<dbReference type="PROSITE" id="PS50893">
    <property type="entry name" value="ABC_TRANSPORTER_2"/>
    <property type="match status" value="1"/>
</dbReference>
<proteinExistence type="predicted"/>
<reference evidence="4 5" key="1">
    <citation type="journal article" date="2023" name="Commun. Biol.">
        <title>Genome analysis of Parmales, the sister group of diatoms, reveals the evolutionary specialization of diatoms from phago-mixotrophs to photoautotrophs.</title>
        <authorList>
            <person name="Ban H."/>
            <person name="Sato S."/>
            <person name="Yoshikawa S."/>
            <person name="Yamada K."/>
            <person name="Nakamura Y."/>
            <person name="Ichinomiya M."/>
            <person name="Sato N."/>
            <person name="Blanc-Mathieu R."/>
            <person name="Endo H."/>
            <person name="Kuwata A."/>
            <person name="Ogata H."/>
        </authorList>
    </citation>
    <scope>NUCLEOTIDE SEQUENCE [LARGE SCALE GENOMIC DNA]</scope>
</reference>
<keyword evidence="5" id="KW-1185">Reference proteome</keyword>
<evidence type="ECO:0000259" key="3">
    <source>
        <dbReference type="PROSITE" id="PS50893"/>
    </source>
</evidence>
<dbReference type="InterPro" id="IPR027417">
    <property type="entry name" value="P-loop_NTPase"/>
</dbReference>